<protein>
    <submittedName>
        <fullName evidence="1">Uncharacterized protein</fullName>
    </submittedName>
</protein>
<evidence type="ECO:0000313" key="2">
    <source>
        <dbReference type="Proteomes" id="UP001295423"/>
    </source>
</evidence>
<proteinExistence type="predicted"/>
<comment type="caution">
    <text evidence="1">The sequence shown here is derived from an EMBL/GenBank/DDBJ whole genome shotgun (WGS) entry which is preliminary data.</text>
</comment>
<organism evidence="1 2">
    <name type="scientific">Cylindrotheca closterium</name>
    <dbReference type="NCBI Taxonomy" id="2856"/>
    <lineage>
        <taxon>Eukaryota</taxon>
        <taxon>Sar</taxon>
        <taxon>Stramenopiles</taxon>
        <taxon>Ochrophyta</taxon>
        <taxon>Bacillariophyta</taxon>
        <taxon>Bacillariophyceae</taxon>
        <taxon>Bacillariophycidae</taxon>
        <taxon>Bacillariales</taxon>
        <taxon>Bacillariaceae</taxon>
        <taxon>Cylindrotheca</taxon>
    </lineage>
</organism>
<dbReference type="Proteomes" id="UP001295423">
    <property type="component" value="Unassembled WGS sequence"/>
</dbReference>
<evidence type="ECO:0000313" key="1">
    <source>
        <dbReference type="EMBL" id="CAJ1943351.1"/>
    </source>
</evidence>
<dbReference type="EMBL" id="CAKOGP040001113">
    <property type="protein sequence ID" value="CAJ1943351.1"/>
    <property type="molecule type" value="Genomic_DNA"/>
</dbReference>
<sequence>MAFRQVLSKAILPGLEQDLSRAISKEISKVPSMVDCMVAPSVFAFEPAAVASAAAGAFGRSAQRHSRMVKVEYPAPKPGLFTI</sequence>
<gene>
    <name evidence="1" type="ORF">CYCCA115_LOCUS8396</name>
</gene>
<name>A0AAD2CQR3_9STRA</name>
<dbReference type="AlphaFoldDB" id="A0AAD2CQR3"/>
<reference evidence="1" key="1">
    <citation type="submission" date="2023-08" db="EMBL/GenBank/DDBJ databases">
        <authorList>
            <person name="Audoor S."/>
            <person name="Bilcke G."/>
        </authorList>
    </citation>
    <scope>NUCLEOTIDE SEQUENCE</scope>
</reference>
<keyword evidence="2" id="KW-1185">Reference proteome</keyword>
<accession>A0AAD2CQR3</accession>